<keyword evidence="2 7" id="KW-0732">Signal</keyword>
<accession>A0A7D7L0Q6</accession>
<sequence>MGRLTRLSTRTTAAAAGALLLAGGIAGPAMASGQAPEAATSSAAASDCGLETGDQAAQRWIPVLTPPFGADHEDQGAWDTKNVDTSTYDQCAELSWITVKTEGATASSPSTIMLFHKGAYLGTATNGSFGFAPDVDRVDDSTLDVTFHYPQDGDSNADPHGTATSTYSWDQDAGKLTQEGQLPPHLNN</sequence>
<evidence type="ECO:0000256" key="5">
    <source>
        <dbReference type="ARBA" id="ARBA00023288"/>
    </source>
</evidence>
<evidence type="ECO:0000256" key="1">
    <source>
        <dbReference type="ARBA" id="ARBA00022475"/>
    </source>
</evidence>
<feature type="signal peptide" evidence="7">
    <location>
        <begin position="1"/>
        <end position="31"/>
    </location>
</feature>
<proteinExistence type="predicted"/>
<protein>
    <recommendedName>
        <fullName evidence="10">LppP/LprE family lipoprotein</fullName>
    </recommendedName>
</protein>
<evidence type="ECO:0000256" key="4">
    <source>
        <dbReference type="ARBA" id="ARBA00023139"/>
    </source>
</evidence>
<keyword evidence="4" id="KW-0564">Palmitate</keyword>
<evidence type="ECO:0000256" key="3">
    <source>
        <dbReference type="ARBA" id="ARBA00023136"/>
    </source>
</evidence>
<evidence type="ECO:0000313" key="9">
    <source>
        <dbReference type="Proteomes" id="UP000216825"/>
    </source>
</evidence>
<reference evidence="9" key="1">
    <citation type="submission" date="2017-08" db="EMBL/GenBank/DDBJ databases">
        <title>Draft Genome Sequence of Kocuria varians 80.</title>
        <authorList>
            <person name="Minaev M."/>
            <person name="Kurbakov K.A."/>
            <person name="Solodovnikova G.I."/>
            <person name="Kuznetsova O.A."/>
            <person name="Lisitsyn A.B."/>
        </authorList>
    </citation>
    <scope>NUCLEOTIDE SEQUENCE [LARGE SCALE GENOMIC DNA]</scope>
    <source>
        <strain evidence="9">80</strain>
    </source>
</reference>
<organism evidence="8 9">
    <name type="scientific">Kocuria varians</name>
    <name type="common">Micrococcus varians</name>
    <dbReference type="NCBI Taxonomy" id="1272"/>
    <lineage>
        <taxon>Bacteria</taxon>
        <taxon>Bacillati</taxon>
        <taxon>Actinomycetota</taxon>
        <taxon>Actinomycetes</taxon>
        <taxon>Micrococcales</taxon>
        <taxon>Micrococcaceae</taxon>
        <taxon>Kocuria</taxon>
    </lineage>
</organism>
<dbReference type="Pfam" id="PF14041">
    <property type="entry name" value="Lipoprotein_21"/>
    <property type="match status" value="1"/>
</dbReference>
<evidence type="ECO:0008006" key="10">
    <source>
        <dbReference type="Google" id="ProtNLM"/>
    </source>
</evidence>
<dbReference type="AlphaFoldDB" id="A0A7D7L0Q6"/>
<gene>
    <name evidence="8" type="ORF">CIB50_0002381</name>
</gene>
<dbReference type="InterPro" id="IPR025971">
    <property type="entry name" value="LppP/LprE"/>
</dbReference>
<evidence type="ECO:0000256" key="2">
    <source>
        <dbReference type="ARBA" id="ARBA00022729"/>
    </source>
</evidence>
<evidence type="ECO:0000256" key="6">
    <source>
        <dbReference type="SAM" id="MobiDB-lite"/>
    </source>
</evidence>
<dbReference type="KEGG" id="kvr:CIB50_0002381"/>
<keyword evidence="1" id="KW-1003">Cell membrane</keyword>
<reference evidence="8 9" key="2">
    <citation type="submission" date="2020-07" db="EMBL/GenBank/DDBJ databases">
        <title>Genome of starter culture bacteria Kocuria salsicia reveals its technological properties and safety for usage in meat industry.</title>
        <authorList>
            <person name="Michael M."/>
            <person name="Konstantin K."/>
            <person name="Evgenii K."/>
            <person name="Galina S."/>
            <person name="Oksana K."/>
            <person name="Andrei L."/>
        </authorList>
    </citation>
    <scope>NUCLEOTIDE SEQUENCE [LARGE SCALE GENOMIC DNA]</scope>
    <source>
        <strain evidence="8 9">80</strain>
    </source>
</reference>
<dbReference type="Proteomes" id="UP000216825">
    <property type="component" value="Chromosome"/>
</dbReference>
<dbReference type="RefSeq" id="WP_094394415.1">
    <property type="nucleotide sequence ID" value="NZ_CP059343.1"/>
</dbReference>
<keyword evidence="9" id="KW-1185">Reference proteome</keyword>
<keyword evidence="5" id="KW-0449">Lipoprotein</keyword>
<keyword evidence="3" id="KW-0472">Membrane</keyword>
<dbReference type="EMBL" id="CP059343">
    <property type="protein sequence ID" value="QMS57633.1"/>
    <property type="molecule type" value="Genomic_DNA"/>
</dbReference>
<evidence type="ECO:0000313" key="8">
    <source>
        <dbReference type="EMBL" id="QMS57633.1"/>
    </source>
</evidence>
<feature type="region of interest" description="Disordered" evidence="6">
    <location>
        <begin position="149"/>
        <end position="188"/>
    </location>
</feature>
<feature type="chain" id="PRO_5028153207" description="LppP/LprE family lipoprotein" evidence="7">
    <location>
        <begin position="32"/>
        <end position="188"/>
    </location>
</feature>
<evidence type="ECO:0000256" key="7">
    <source>
        <dbReference type="SAM" id="SignalP"/>
    </source>
</evidence>
<name>A0A7D7L0Q6_KOCVA</name>